<proteinExistence type="inferred from homology"/>
<keyword evidence="2 8" id="KW-1277">Toxin-antitoxin system</keyword>
<dbReference type="CDD" id="cd18738">
    <property type="entry name" value="PIN_VapC4-5_FitB-like"/>
    <property type="match status" value="1"/>
</dbReference>
<evidence type="ECO:0000256" key="5">
    <source>
        <dbReference type="ARBA" id="ARBA00022801"/>
    </source>
</evidence>
<keyword evidence="8" id="KW-0800">Toxin</keyword>
<dbReference type="InterPro" id="IPR002716">
    <property type="entry name" value="PIN_dom"/>
</dbReference>
<evidence type="ECO:0000256" key="3">
    <source>
        <dbReference type="ARBA" id="ARBA00022722"/>
    </source>
</evidence>
<keyword evidence="4 8" id="KW-0479">Metal-binding</keyword>
<evidence type="ECO:0000259" key="9">
    <source>
        <dbReference type="Pfam" id="PF01850"/>
    </source>
</evidence>
<comment type="similarity">
    <text evidence="7 8">Belongs to the PINc/VapC protein family.</text>
</comment>
<evidence type="ECO:0000256" key="4">
    <source>
        <dbReference type="ARBA" id="ARBA00022723"/>
    </source>
</evidence>
<keyword evidence="11" id="KW-1185">Reference proteome</keyword>
<accession>A0ABX2FVL9</accession>
<feature type="binding site" evidence="8">
    <location>
        <position position="8"/>
    </location>
    <ligand>
        <name>Mg(2+)</name>
        <dbReference type="ChEBI" id="CHEBI:18420"/>
    </ligand>
</feature>
<evidence type="ECO:0000256" key="2">
    <source>
        <dbReference type="ARBA" id="ARBA00022649"/>
    </source>
</evidence>
<dbReference type="EMBL" id="JABSNP010000028">
    <property type="protein sequence ID" value="NRT21252.1"/>
    <property type="molecule type" value="Genomic_DNA"/>
</dbReference>
<keyword evidence="6 8" id="KW-0460">Magnesium</keyword>
<evidence type="ECO:0000256" key="1">
    <source>
        <dbReference type="ARBA" id="ARBA00001946"/>
    </source>
</evidence>
<dbReference type="Proteomes" id="UP000779507">
    <property type="component" value="Unassembled WGS sequence"/>
</dbReference>
<keyword evidence="5 8" id="KW-0378">Hydrolase</keyword>
<keyword evidence="3 8" id="KW-0540">Nuclease</keyword>
<dbReference type="HAMAP" id="MF_00265">
    <property type="entry name" value="VapC_Nob1"/>
    <property type="match status" value="1"/>
</dbReference>
<dbReference type="SUPFAM" id="SSF88723">
    <property type="entry name" value="PIN domain-like"/>
    <property type="match status" value="1"/>
</dbReference>
<gene>
    <name evidence="8" type="primary">vapC</name>
    <name evidence="10" type="ORF">HNP98_004098</name>
</gene>
<reference evidence="10 11" key="1">
    <citation type="submission" date="2020-05" db="EMBL/GenBank/DDBJ databases">
        <title>Genomic Encyclopedia of Type Strains, Phase IV (KMG-V): Genome sequencing to study the core and pangenomes of soil and plant-associated prokaryotes.</title>
        <authorList>
            <person name="Whitman W."/>
        </authorList>
    </citation>
    <scope>NUCLEOTIDE SEQUENCE [LARGE SCALE GENOMIC DNA]</scope>
    <source>
        <strain evidence="10 11">9A</strain>
    </source>
</reference>
<comment type="caution">
    <text evidence="10">The sequence shown here is derived from an EMBL/GenBank/DDBJ whole genome shotgun (WGS) entry which is preliminary data.</text>
</comment>
<sequence length="135" mass="14876">MGAEYLADSNAVIDLVLGRLPLVSAGWLDQRLNQQLVAVFVITRIELLTKTEPASEYAFMQSFVQSVEVLPFDEPVVQQTIRLRQQHRIKLPDAIIAATALVHGLALLTRNTADFQRVAGLVVVDPHAPAQLPAR</sequence>
<feature type="binding site" evidence="8">
    <location>
        <position position="93"/>
    </location>
    <ligand>
        <name>Mg(2+)</name>
        <dbReference type="ChEBI" id="CHEBI:18420"/>
    </ligand>
</feature>
<evidence type="ECO:0000313" key="11">
    <source>
        <dbReference type="Proteomes" id="UP000779507"/>
    </source>
</evidence>
<dbReference type="Gene3D" id="3.40.50.1010">
    <property type="entry name" value="5'-nuclease"/>
    <property type="match status" value="1"/>
</dbReference>
<dbReference type="PANTHER" id="PTHR33653">
    <property type="entry name" value="RIBONUCLEASE VAPC2"/>
    <property type="match status" value="1"/>
</dbReference>
<organism evidence="10 11">
    <name type="scientific">Hymenobacter caeli</name>
    <dbReference type="NCBI Taxonomy" id="2735894"/>
    <lineage>
        <taxon>Bacteria</taxon>
        <taxon>Pseudomonadati</taxon>
        <taxon>Bacteroidota</taxon>
        <taxon>Cytophagia</taxon>
        <taxon>Cytophagales</taxon>
        <taxon>Hymenobacteraceae</taxon>
        <taxon>Hymenobacter</taxon>
    </lineage>
</organism>
<feature type="domain" description="PIN" evidence="9">
    <location>
        <begin position="5"/>
        <end position="120"/>
    </location>
</feature>
<dbReference type="EC" id="3.1.-.-" evidence="8"/>
<comment type="function">
    <text evidence="8">Toxic component of a toxin-antitoxin (TA) system. An RNase.</text>
</comment>
<evidence type="ECO:0000256" key="6">
    <source>
        <dbReference type="ARBA" id="ARBA00022842"/>
    </source>
</evidence>
<evidence type="ECO:0000256" key="7">
    <source>
        <dbReference type="ARBA" id="ARBA00038093"/>
    </source>
</evidence>
<evidence type="ECO:0000256" key="8">
    <source>
        <dbReference type="HAMAP-Rule" id="MF_00265"/>
    </source>
</evidence>
<dbReference type="PANTHER" id="PTHR33653:SF1">
    <property type="entry name" value="RIBONUCLEASE VAPC2"/>
    <property type="match status" value="1"/>
</dbReference>
<protein>
    <recommendedName>
        <fullName evidence="8">Ribonuclease VapC</fullName>
        <shortName evidence="8">RNase VapC</shortName>
        <ecNumber evidence="8">3.1.-.-</ecNumber>
    </recommendedName>
    <alternativeName>
        <fullName evidence="8">Toxin VapC</fullName>
    </alternativeName>
</protein>
<dbReference type="InterPro" id="IPR022907">
    <property type="entry name" value="VapC_family"/>
</dbReference>
<name>A0ABX2FVL9_9BACT</name>
<comment type="cofactor">
    <cofactor evidence="1 8">
        <name>Mg(2+)</name>
        <dbReference type="ChEBI" id="CHEBI:18420"/>
    </cofactor>
</comment>
<dbReference type="InterPro" id="IPR050556">
    <property type="entry name" value="Type_II_TA_system_RNase"/>
</dbReference>
<dbReference type="RefSeq" id="WP_173811999.1">
    <property type="nucleotide sequence ID" value="NZ_JABSNP010000028.1"/>
</dbReference>
<evidence type="ECO:0000313" key="10">
    <source>
        <dbReference type="EMBL" id="NRT21252.1"/>
    </source>
</evidence>
<dbReference type="Pfam" id="PF01850">
    <property type="entry name" value="PIN"/>
    <property type="match status" value="1"/>
</dbReference>
<dbReference type="InterPro" id="IPR029060">
    <property type="entry name" value="PIN-like_dom_sf"/>
</dbReference>